<protein>
    <recommendedName>
        <fullName evidence="1">Fatty acid desaturase domain-containing protein</fullName>
    </recommendedName>
</protein>
<name>A0AAV2TNV5_CALDB</name>
<dbReference type="PANTHER" id="PTHR12879">
    <property type="entry name" value="SPHINGOLIPID DELTA 4 DESATURASE/C-4 HYDROXYLASE PROTEIN DES2"/>
    <property type="match status" value="1"/>
</dbReference>
<feature type="domain" description="Fatty acid desaturase" evidence="1">
    <location>
        <begin position="162"/>
        <end position="313"/>
    </location>
</feature>
<dbReference type="PANTHER" id="PTHR12879:SF8">
    <property type="entry name" value="SPHINGOLIPID DELTA(4)-DESATURASE DES1"/>
    <property type="match status" value="1"/>
</dbReference>
<dbReference type="GO" id="GO:0042284">
    <property type="term" value="F:sphingolipid delta-4 desaturase activity"/>
    <property type="evidence" value="ECO:0007669"/>
    <property type="project" value="TreeGrafter"/>
</dbReference>
<dbReference type="Proteomes" id="UP001497525">
    <property type="component" value="Unassembled WGS sequence"/>
</dbReference>
<dbReference type="EMBL" id="CAXLJL010000378">
    <property type="protein sequence ID" value="CAL5137092.1"/>
    <property type="molecule type" value="Genomic_DNA"/>
</dbReference>
<proteinExistence type="predicted"/>
<dbReference type="GO" id="GO:0046513">
    <property type="term" value="P:ceramide biosynthetic process"/>
    <property type="evidence" value="ECO:0007669"/>
    <property type="project" value="TreeGrafter"/>
</dbReference>
<evidence type="ECO:0000259" key="1">
    <source>
        <dbReference type="Pfam" id="PF00487"/>
    </source>
</evidence>
<evidence type="ECO:0000313" key="3">
    <source>
        <dbReference type="Proteomes" id="UP001497525"/>
    </source>
</evidence>
<organism evidence="2 3">
    <name type="scientific">Calicophoron daubneyi</name>
    <name type="common">Rumen fluke</name>
    <name type="synonym">Paramphistomum daubneyi</name>
    <dbReference type="NCBI Taxonomy" id="300641"/>
    <lineage>
        <taxon>Eukaryota</taxon>
        <taxon>Metazoa</taxon>
        <taxon>Spiralia</taxon>
        <taxon>Lophotrochozoa</taxon>
        <taxon>Platyhelminthes</taxon>
        <taxon>Trematoda</taxon>
        <taxon>Digenea</taxon>
        <taxon>Plagiorchiida</taxon>
        <taxon>Pronocephalata</taxon>
        <taxon>Paramphistomoidea</taxon>
        <taxon>Paramphistomidae</taxon>
        <taxon>Calicophoron</taxon>
    </lineage>
</organism>
<dbReference type="Pfam" id="PF00487">
    <property type="entry name" value="FA_desaturase"/>
    <property type="match status" value="1"/>
</dbReference>
<accession>A0AAV2TNV5</accession>
<sequence>MAKFGFDLHFKISEIVKLLANEHSLDETILLLFTKLHRKISGNHEADGPGYPPQMESPGTRPVPDVIPSICLSTLMANSVHPRLLFGWSNKSRAESGNSRNIPQPRFWALPTTGESCIGNDRKFTYWARITTINQSRAPCLHVFLLSTIAQIEHQGVPVSISFKKYHILHHRYQGDKTLDVDLPTKLEGRLFCTAGTKLLWLLFQPLFYSLRPLIVLPLPISKLEIINLVVQLTFDYWVYTFFGWKALVYLIAGTVLCMGVHPVAGHFISEHFVFNKDFETYSYYGILNHLTLNVGYHVEHHDFPYIPGSRLPLSLYFVVLQSIGGQATRETVDGVSNVGDWDQGVYLFCYEKHHFNEKKEVVRDLSSQVQCYVLKLLPKPVVRCLLKDSFRQLRLFCGSPCLCLSEIPFQLRQIAPEYYDTLPHHNSWIKVMCDFVSRSDVGPFARVKRDGKHNVKEICKL</sequence>
<dbReference type="GO" id="GO:0016020">
    <property type="term" value="C:membrane"/>
    <property type="evidence" value="ECO:0007669"/>
    <property type="project" value="GOC"/>
</dbReference>
<evidence type="ECO:0000313" key="2">
    <source>
        <dbReference type="EMBL" id="CAL5137092.1"/>
    </source>
</evidence>
<reference evidence="2" key="1">
    <citation type="submission" date="2024-06" db="EMBL/GenBank/DDBJ databases">
        <authorList>
            <person name="Liu X."/>
            <person name="Lenzi L."/>
            <person name="Haldenby T S."/>
            <person name="Uol C."/>
        </authorList>
    </citation>
    <scope>NUCLEOTIDE SEQUENCE</scope>
</reference>
<gene>
    <name evidence="2" type="ORF">CDAUBV1_LOCUS11363</name>
</gene>
<dbReference type="AlphaFoldDB" id="A0AAV2TNV5"/>
<comment type="caution">
    <text evidence="2">The sequence shown here is derived from an EMBL/GenBank/DDBJ whole genome shotgun (WGS) entry which is preliminary data.</text>
</comment>
<dbReference type="InterPro" id="IPR005804">
    <property type="entry name" value="FA_desaturase_dom"/>
</dbReference>